<dbReference type="STRING" id="2162.BRM9_1180"/>
<proteinExistence type="predicted"/>
<name>A0A089ZG66_METFO</name>
<dbReference type="AlphaFoldDB" id="A0A089ZG66"/>
<dbReference type="SUPFAM" id="SSF46785">
    <property type="entry name" value="Winged helix' DNA-binding domain"/>
    <property type="match status" value="1"/>
</dbReference>
<dbReference type="GeneID" id="24792338"/>
<dbReference type="Proteomes" id="UP000029661">
    <property type="component" value="Chromosome"/>
</dbReference>
<reference evidence="2 3" key="1">
    <citation type="submission" date="2013-12" db="EMBL/GenBank/DDBJ databases">
        <title>The complete genome sequence of Methanobacterium sp. BRM9.</title>
        <authorList>
            <consortium name="Pastoral Greenhouse Gas Research Consortium"/>
            <person name="Kelly W.J."/>
            <person name="Leahy S.C."/>
            <person name="Perry R."/>
            <person name="Li D."/>
            <person name="Altermann E."/>
            <person name="Lambie S.C."/>
            <person name="Attwood G.T."/>
        </authorList>
    </citation>
    <scope>NUCLEOTIDE SEQUENCE [LARGE SCALE GENOMIC DNA]</scope>
    <source>
        <strain evidence="2 3">BRM9</strain>
    </source>
</reference>
<dbReference type="Gene3D" id="1.10.10.10">
    <property type="entry name" value="Winged helix-like DNA-binding domain superfamily/Winged helix DNA-binding domain"/>
    <property type="match status" value="1"/>
</dbReference>
<dbReference type="InterPro" id="IPR011991">
    <property type="entry name" value="ArsR-like_HTH"/>
</dbReference>
<sequence>MANVLREVFGNTKRISILEEMVENWGEFLTIEEIARIAETSPKTAYRHVNELNKIGILDFADGKPKKFKLKEDDKRALALAILESEEYLRKTENTLNNIKNEEKIMNKRRSFIEFNNSNPDELKMIGENSFFSR</sequence>
<organism evidence="2 3">
    <name type="scientific">Methanobacterium formicicum</name>
    <dbReference type="NCBI Taxonomy" id="2162"/>
    <lineage>
        <taxon>Archaea</taxon>
        <taxon>Methanobacteriati</taxon>
        <taxon>Methanobacteriota</taxon>
        <taxon>Methanomada group</taxon>
        <taxon>Methanobacteria</taxon>
        <taxon>Methanobacteriales</taxon>
        <taxon>Methanobacteriaceae</taxon>
        <taxon>Methanobacterium</taxon>
    </lineage>
</organism>
<dbReference type="InterPro" id="IPR036388">
    <property type="entry name" value="WH-like_DNA-bd_sf"/>
</dbReference>
<dbReference type="KEGG" id="mfc:BRM9_1180"/>
<keyword evidence="1" id="KW-0175">Coiled coil</keyword>
<dbReference type="CDD" id="cd00090">
    <property type="entry name" value="HTH_ARSR"/>
    <property type="match status" value="1"/>
</dbReference>
<gene>
    <name evidence="2" type="ORF">BRM9_1180</name>
</gene>
<evidence type="ECO:0008006" key="4">
    <source>
        <dbReference type="Google" id="ProtNLM"/>
    </source>
</evidence>
<dbReference type="EMBL" id="CP006933">
    <property type="protein sequence ID" value="AIS31995.1"/>
    <property type="molecule type" value="Genomic_DNA"/>
</dbReference>
<evidence type="ECO:0000256" key="1">
    <source>
        <dbReference type="SAM" id="Coils"/>
    </source>
</evidence>
<dbReference type="InterPro" id="IPR036390">
    <property type="entry name" value="WH_DNA-bd_sf"/>
</dbReference>
<evidence type="ECO:0000313" key="3">
    <source>
        <dbReference type="Proteomes" id="UP000029661"/>
    </source>
</evidence>
<evidence type="ECO:0000313" key="2">
    <source>
        <dbReference type="EMBL" id="AIS31995.1"/>
    </source>
</evidence>
<dbReference type="RefSeq" id="WP_048085131.1">
    <property type="nucleotide sequence ID" value="NZ_CP006933.1"/>
</dbReference>
<protein>
    <recommendedName>
        <fullName evidence="4">HTH arsR-type domain-containing protein</fullName>
    </recommendedName>
</protein>
<dbReference type="OrthoDB" id="9623at2157"/>
<feature type="coiled-coil region" evidence="1">
    <location>
        <begin position="82"/>
        <end position="109"/>
    </location>
</feature>
<accession>A0A089ZG66</accession>